<dbReference type="SUPFAM" id="SSF52540">
    <property type="entry name" value="P-loop containing nucleoside triphosphate hydrolases"/>
    <property type="match status" value="1"/>
</dbReference>
<accession>A0A819IE61</accession>
<feature type="compositionally biased region" description="Polar residues" evidence="1">
    <location>
        <begin position="455"/>
        <end position="479"/>
    </location>
</feature>
<feature type="region of interest" description="Disordered" evidence="1">
    <location>
        <begin position="376"/>
        <end position="395"/>
    </location>
</feature>
<dbReference type="EMBL" id="CAJOBD010002893">
    <property type="protein sequence ID" value="CAF3915352.1"/>
    <property type="molecule type" value="Genomic_DNA"/>
</dbReference>
<dbReference type="AlphaFoldDB" id="A0A819IE61"/>
<evidence type="ECO:0000313" key="3">
    <source>
        <dbReference type="Proteomes" id="UP000663836"/>
    </source>
</evidence>
<gene>
    <name evidence="2" type="ORF">JBS370_LOCUS21625</name>
</gene>
<evidence type="ECO:0000256" key="1">
    <source>
        <dbReference type="SAM" id="MobiDB-lite"/>
    </source>
</evidence>
<protein>
    <recommendedName>
        <fullName evidence="4">G domain-containing protein</fullName>
    </recommendedName>
</protein>
<proteinExistence type="predicted"/>
<feature type="region of interest" description="Disordered" evidence="1">
    <location>
        <begin position="429"/>
        <end position="479"/>
    </location>
</feature>
<evidence type="ECO:0000313" key="2">
    <source>
        <dbReference type="EMBL" id="CAF3915352.1"/>
    </source>
</evidence>
<evidence type="ECO:0008006" key="4">
    <source>
        <dbReference type="Google" id="ProtNLM"/>
    </source>
</evidence>
<dbReference type="PANTHER" id="PTHR32046:SF11">
    <property type="entry name" value="IMMUNE-ASSOCIATED NUCLEOTIDE-BINDING PROTEIN 10-LIKE"/>
    <property type="match status" value="1"/>
</dbReference>
<name>A0A819IE61_9BILA</name>
<dbReference type="InterPro" id="IPR027417">
    <property type="entry name" value="P-loop_NTPase"/>
</dbReference>
<dbReference type="PANTHER" id="PTHR32046">
    <property type="entry name" value="G DOMAIN-CONTAINING PROTEIN"/>
    <property type="match status" value="1"/>
</dbReference>
<feature type="compositionally biased region" description="Acidic residues" evidence="1">
    <location>
        <begin position="381"/>
        <end position="391"/>
    </location>
</feature>
<reference evidence="2" key="1">
    <citation type="submission" date="2021-02" db="EMBL/GenBank/DDBJ databases">
        <authorList>
            <person name="Nowell W R."/>
        </authorList>
    </citation>
    <scope>NUCLEOTIDE SEQUENCE</scope>
</reference>
<organism evidence="2 3">
    <name type="scientific">Rotaria sordida</name>
    <dbReference type="NCBI Taxonomy" id="392033"/>
    <lineage>
        <taxon>Eukaryota</taxon>
        <taxon>Metazoa</taxon>
        <taxon>Spiralia</taxon>
        <taxon>Gnathifera</taxon>
        <taxon>Rotifera</taxon>
        <taxon>Eurotatoria</taxon>
        <taxon>Bdelloidea</taxon>
        <taxon>Philodinida</taxon>
        <taxon>Philodinidae</taxon>
        <taxon>Rotaria</taxon>
    </lineage>
</organism>
<dbReference type="InterPro" id="IPR025662">
    <property type="entry name" value="Sigma_54_int_dom_ATP-bd_1"/>
</dbReference>
<sequence>MNKKDVYDVSVLPDNIFTLKGEEFFHAIRSLVGEVICNILQIQMIDSAQNFLNTVDVFEIFNNKKHLFVSSFIDTITKNIVKSKQGYRYDDSVKDFALVLYILGGKQCYDFIRINIIGALPNLTTINKLISNADSILTEGQFRFAALKEYLDTVNVRFGFCAEDCTGVIKKVKYDVTTNSFIGFVTKLSNGVPIRDCYQTDSFEQLKFWFDNIEKASLLNIHMFQPIPQSNQANAPASFLISAYGVDSTSTAIDIINRWIYLFNNCIQNQIRIIGFSTDIDKIVFNSYKMAVDLIKPLNVIPILKEYHILELDSLSKYTFSQLNAKSKMIDSSIISTTYSKSSLHSELDTDDEEYDEDDYLNNNDEFISNIYEDSQSLNDSFDDDDEEEENMNSIKTDFDGIKILDHIKMEQKDRYFKIKINDKNQQNQTILPNGELPDNNQSASSTKLKKERNTNNQDSSLPNKQIQTSNVPKTSLPKSIIQRTNNTINILLLGETGVGKSTFINAFVNYLTHKTLKVAEQGKPVVIIPVSFVITTGNNFQEHTVKFGDLDSFNNEDFDHPGQSVTQNCRSYVFHFNHINTTKIRIIDTPGFGDTRGVHQDDINMQYTLEYINDLTHLDAICFLLKPNTSRINVFFATYLNQLFDFLGSNACQNVIFCFTNARSTFYTPGDTAPLLKSILKSIKIGEIPFKKENTFCFDNESFRYLVALQNNIKFDTIEHSEYNNSWSKSVEESNRLLDYICAKVSTYDMQGGRQSIKQAQFEISYIIRPMLEAMRNILRNSIIYKNDASSGSITLEPHILDRPGAICYRCKPNIIQIGKFLITRNPAHEMRKKCLSCPCTTDQHTRVDYELDYTHSKNRSNYDKDETEKSINLLLEASVKFAYFLKHISCSSKDDPFWIGIKQMINEENNLRGSQKSHDMNKILAEMLTELMHTFKKQNSSKSYGSSTNQRYKTNSRDYNETI</sequence>
<feature type="region of interest" description="Disordered" evidence="1">
    <location>
        <begin position="941"/>
        <end position="965"/>
    </location>
</feature>
<feature type="compositionally biased region" description="Polar residues" evidence="1">
    <location>
        <begin position="941"/>
        <end position="955"/>
    </location>
</feature>
<comment type="caution">
    <text evidence="2">The sequence shown here is derived from an EMBL/GenBank/DDBJ whole genome shotgun (WGS) entry which is preliminary data.</text>
</comment>
<dbReference type="Gene3D" id="3.40.50.300">
    <property type="entry name" value="P-loop containing nucleotide triphosphate hydrolases"/>
    <property type="match status" value="1"/>
</dbReference>
<dbReference type="Proteomes" id="UP000663836">
    <property type="component" value="Unassembled WGS sequence"/>
</dbReference>
<dbReference type="PROSITE" id="PS00675">
    <property type="entry name" value="SIGMA54_INTERACT_1"/>
    <property type="match status" value="1"/>
</dbReference>